<evidence type="ECO:0000256" key="3">
    <source>
        <dbReference type="ARBA" id="ARBA00029447"/>
    </source>
</evidence>
<keyword evidence="8" id="KW-1185">Reference proteome</keyword>
<dbReference type="GO" id="GO:0006935">
    <property type="term" value="P:chemotaxis"/>
    <property type="evidence" value="ECO:0007669"/>
    <property type="project" value="UniProtKB-ARBA"/>
</dbReference>
<dbReference type="CDD" id="cd11386">
    <property type="entry name" value="MCP_signal"/>
    <property type="match status" value="1"/>
</dbReference>
<dbReference type="InterPro" id="IPR029151">
    <property type="entry name" value="Sensor-like_sf"/>
</dbReference>
<proteinExistence type="inferred from homology"/>
<gene>
    <name evidence="7" type="ORF">HGP28_07145</name>
</gene>
<dbReference type="SMART" id="SM00283">
    <property type="entry name" value="MA"/>
    <property type="match status" value="1"/>
</dbReference>
<comment type="subcellular location">
    <subcellularLocation>
        <location evidence="1">Cell inner membrane</location>
    </subcellularLocation>
</comment>
<sequence>MNGFKVRVVGAMAAILVATIVSIATLDFIAFRSESVNLNKLLLQEKNRTLEDTLTEKFNNYKRLLSSASIVVNDRESDQLSFETAEELSRISQALNGTSNGVFLFNKSGGLYNQNGKKLPTNVRDINRAYYNAIFNQKKQFYVSAPYLSSTTQQMVIGVAYRLDEQTAILASIYQNEVLEQLQQRDNMFLYTDDGTIMVSAYPELVGKNIFDVRPHYRQFNSSTPELAYPAQIGTEQVDFTAFWLELEINGWGYVTFVRDSEIHAGAMDQLMSSLSVGLICLLLALGVLLVVLQNLVLKPVGGAPQDIANLMEKMAAGELQQDFSKQKRTSGIYRSLNHLSEQLATLIKNSHGIATNVSAASQELNVVMTDTLTNVRDEQRQFEQISTAINQLSATSVEVSEKAVMAEEQTRICQQNVNRGKQTLEDNILLTHQINDSVSSTAVLVKELRAFAVEIGSVTDVINTISEQTNLLALNAAIEAARAGEAGRGFAVVADEVRNLASKTQESTVSIQDIITRLQLQSEKANTNMVKNVELIEQSVEFADQIKASFEDISSAVSSISEINTLVATASQEQNNVTEDISKNTTFAFDLVQRNVSAVHQTLQASAELAQLAQTQEDELAFFNV</sequence>
<feature type="domain" description="Methyl-accepting transducer" evidence="6">
    <location>
        <begin position="354"/>
        <end position="590"/>
    </location>
</feature>
<dbReference type="Gene3D" id="1.10.287.950">
    <property type="entry name" value="Methyl-accepting chemotaxis protein"/>
    <property type="match status" value="1"/>
</dbReference>
<dbReference type="PANTHER" id="PTHR32089">
    <property type="entry name" value="METHYL-ACCEPTING CHEMOTAXIS PROTEIN MCPB"/>
    <property type="match status" value="1"/>
</dbReference>
<feature type="transmembrane region" description="Helical" evidence="5">
    <location>
        <begin position="277"/>
        <end position="298"/>
    </location>
</feature>
<evidence type="ECO:0000256" key="1">
    <source>
        <dbReference type="ARBA" id="ARBA00004533"/>
    </source>
</evidence>
<dbReference type="Gene3D" id="3.30.450.20">
    <property type="entry name" value="PAS domain"/>
    <property type="match status" value="2"/>
</dbReference>
<name>A0A7X8TPS5_9VIBR</name>
<dbReference type="SUPFAM" id="SSF58104">
    <property type="entry name" value="Methyl-accepting chemotaxis protein (MCP) signaling domain"/>
    <property type="match status" value="1"/>
</dbReference>
<keyword evidence="2 4" id="KW-0807">Transducer</keyword>
<keyword evidence="5" id="KW-0472">Membrane</keyword>
<dbReference type="GO" id="GO:0007165">
    <property type="term" value="P:signal transduction"/>
    <property type="evidence" value="ECO:0007669"/>
    <property type="project" value="UniProtKB-KW"/>
</dbReference>
<organism evidence="7 8">
    <name type="scientific">Vibrio agarilyticus</name>
    <dbReference type="NCBI Taxonomy" id="2726741"/>
    <lineage>
        <taxon>Bacteria</taxon>
        <taxon>Pseudomonadati</taxon>
        <taxon>Pseudomonadota</taxon>
        <taxon>Gammaproteobacteria</taxon>
        <taxon>Vibrionales</taxon>
        <taxon>Vibrionaceae</taxon>
        <taxon>Vibrio</taxon>
    </lineage>
</organism>
<dbReference type="AlphaFoldDB" id="A0A7X8TPS5"/>
<feature type="transmembrane region" description="Helical" evidence="5">
    <location>
        <begin position="6"/>
        <end position="31"/>
    </location>
</feature>
<keyword evidence="5" id="KW-0812">Transmembrane</keyword>
<protein>
    <submittedName>
        <fullName evidence="7">Methyl-accepting chemotaxis protein</fullName>
    </submittedName>
</protein>
<dbReference type="PANTHER" id="PTHR32089:SF33">
    <property type="entry name" value="TOXIN COREGULATED PILUS BIOSYNTHESIS PROTEIN I"/>
    <property type="match status" value="1"/>
</dbReference>
<evidence type="ECO:0000313" key="7">
    <source>
        <dbReference type="EMBL" id="NLS12680.1"/>
    </source>
</evidence>
<dbReference type="EMBL" id="JABAIK010000005">
    <property type="protein sequence ID" value="NLS12680.1"/>
    <property type="molecule type" value="Genomic_DNA"/>
</dbReference>
<dbReference type="RefSeq" id="WP_168835760.1">
    <property type="nucleotide sequence ID" value="NZ_JABAIK010000005.1"/>
</dbReference>
<dbReference type="FunFam" id="1.10.287.950:FF:000001">
    <property type="entry name" value="Methyl-accepting chemotaxis sensory transducer"/>
    <property type="match status" value="1"/>
</dbReference>
<evidence type="ECO:0000256" key="2">
    <source>
        <dbReference type="ARBA" id="ARBA00023224"/>
    </source>
</evidence>
<evidence type="ECO:0000313" key="8">
    <source>
        <dbReference type="Proteomes" id="UP000535589"/>
    </source>
</evidence>
<accession>A0A7X8TPS5</accession>
<comment type="similarity">
    <text evidence="3">Belongs to the methyl-accepting chemotaxis (MCP) protein family.</text>
</comment>
<evidence type="ECO:0000259" key="6">
    <source>
        <dbReference type="PROSITE" id="PS50111"/>
    </source>
</evidence>
<dbReference type="InterPro" id="IPR004089">
    <property type="entry name" value="MCPsignal_dom"/>
</dbReference>
<evidence type="ECO:0000256" key="5">
    <source>
        <dbReference type="SAM" id="Phobius"/>
    </source>
</evidence>
<dbReference type="Proteomes" id="UP000535589">
    <property type="component" value="Unassembled WGS sequence"/>
</dbReference>
<evidence type="ECO:0000256" key="4">
    <source>
        <dbReference type="PROSITE-ProRule" id="PRU00284"/>
    </source>
</evidence>
<dbReference type="PROSITE" id="PS50111">
    <property type="entry name" value="CHEMOTAXIS_TRANSDUC_2"/>
    <property type="match status" value="1"/>
</dbReference>
<reference evidence="7 8" key="1">
    <citation type="submission" date="2020-04" db="EMBL/GenBank/DDBJ databases">
        <title>Vibrio sp. SM6, a novel species isolated from seawater.</title>
        <authorList>
            <person name="Wang X."/>
        </authorList>
    </citation>
    <scope>NUCLEOTIDE SEQUENCE [LARGE SCALE GENOMIC DNA]</scope>
    <source>
        <strain evidence="7 8">SM6</strain>
    </source>
</reference>
<dbReference type="GO" id="GO:0005886">
    <property type="term" value="C:plasma membrane"/>
    <property type="evidence" value="ECO:0007669"/>
    <property type="project" value="UniProtKB-SubCell"/>
</dbReference>
<dbReference type="SUPFAM" id="SSF103190">
    <property type="entry name" value="Sensory domain-like"/>
    <property type="match status" value="1"/>
</dbReference>
<keyword evidence="5" id="KW-1133">Transmembrane helix</keyword>
<comment type="caution">
    <text evidence="7">The sequence shown here is derived from an EMBL/GenBank/DDBJ whole genome shotgun (WGS) entry which is preliminary data.</text>
</comment>
<dbReference type="Pfam" id="PF00015">
    <property type="entry name" value="MCPsignal"/>
    <property type="match status" value="1"/>
</dbReference>